<dbReference type="EMBL" id="SJZB01000039">
    <property type="protein sequence ID" value="TCJ13441.1"/>
    <property type="molecule type" value="Genomic_DNA"/>
</dbReference>
<dbReference type="Pfam" id="PF03692">
    <property type="entry name" value="CxxCxxCC"/>
    <property type="match status" value="1"/>
</dbReference>
<keyword evidence="2" id="KW-1185">Reference proteome</keyword>
<dbReference type="InterPro" id="IPR005358">
    <property type="entry name" value="Puta_zinc/iron-chelating_dom"/>
</dbReference>
<gene>
    <name evidence="1" type="ORF">EZJ19_10345</name>
</gene>
<evidence type="ECO:0000313" key="1">
    <source>
        <dbReference type="EMBL" id="TCJ13441.1"/>
    </source>
</evidence>
<proteinExistence type="predicted"/>
<dbReference type="Proteomes" id="UP000295443">
    <property type="component" value="Unassembled WGS sequence"/>
</dbReference>
<comment type="caution">
    <text evidence="1">The sequence shown here is derived from an EMBL/GenBank/DDBJ whole genome shotgun (WGS) entry which is preliminary data.</text>
</comment>
<reference evidence="1 2" key="1">
    <citation type="submission" date="2019-03" db="EMBL/GenBank/DDBJ databases">
        <title>Genome sequence of Thiobacillaceae bacterium LSR1, a sulfur-oxidizing bacterium isolated from freshwater sediment.</title>
        <authorList>
            <person name="Li S."/>
        </authorList>
    </citation>
    <scope>NUCLEOTIDE SEQUENCE [LARGE SCALE GENOMIC DNA]</scope>
    <source>
        <strain evidence="1 2">LSR1</strain>
    </source>
</reference>
<organism evidence="1 2">
    <name type="scientific">Parasulfuritortus cantonensis</name>
    <dbReference type="NCBI Taxonomy" id="2528202"/>
    <lineage>
        <taxon>Bacteria</taxon>
        <taxon>Pseudomonadati</taxon>
        <taxon>Pseudomonadota</taxon>
        <taxon>Betaproteobacteria</taxon>
        <taxon>Nitrosomonadales</taxon>
        <taxon>Thiobacillaceae</taxon>
        <taxon>Parasulfuritortus</taxon>
    </lineage>
</organism>
<evidence type="ECO:0000313" key="2">
    <source>
        <dbReference type="Proteomes" id="UP000295443"/>
    </source>
</evidence>
<sequence length="317" mass="35976">MQDYDAQFKNLAEDAPFDQSPVMPNMLDGDTQLQFRCHRGVKCWNACCSNIDITLTPYDILRLKNRLGMSSGEFLQKYTVPYEIDKDGTPGVKLRSVDGGTACQFMVEEGCSVYEDRPTACRYYPVALLSVRNSDEYVDRLSFALVQEKTCFGHQEPDTQTIDQYRQTQGAVEYDEKGRGWRQLILKKKSAGPAIGKPPAITNQLFFMVNYDLDRFRAFVISDSFNKTYDIPVDQMAELVADDEKLLQFGTDFLRHVLFGEKTLTEREGAYEARTERLKAKAEAIRAEFEANREKIEDEKYCAPPGQPGDCGCGSES</sequence>
<dbReference type="OrthoDB" id="9810361at2"/>
<dbReference type="PANTHER" id="PTHR35866:SF1">
    <property type="entry name" value="YKGJ FAMILY CYSTEINE CLUSTER PROTEIN"/>
    <property type="match status" value="1"/>
</dbReference>
<dbReference type="RefSeq" id="WP_131447285.1">
    <property type="nucleotide sequence ID" value="NZ_SJZB01000039.1"/>
</dbReference>
<dbReference type="PANTHER" id="PTHR35866">
    <property type="entry name" value="PUTATIVE-RELATED"/>
    <property type="match status" value="1"/>
</dbReference>
<name>A0A4R1B5Z3_9PROT</name>
<accession>A0A4R1B5Z3</accession>
<dbReference type="AlphaFoldDB" id="A0A4R1B5Z3"/>
<protein>
    <submittedName>
        <fullName evidence="1">YkgJ family cysteine cluster protein</fullName>
    </submittedName>
</protein>